<organism evidence="1">
    <name type="scientific">marine sediment metagenome</name>
    <dbReference type="NCBI Taxonomy" id="412755"/>
    <lineage>
        <taxon>unclassified sequences</taxon>
        <taxon>metagenomes</taxon>
        <taxon>ecological metagenomes</taxon>
    </lineage>
</organism>
<gene>
    <name evidence="1" type="ORF">LCGC14_1307720</name>
</gene>
<comment type="caution">
    <text evidence="1">The sequence shown here is derived from an EMBL/GenBank/DDBJ whole genome shotgun (WGS) entry which is preliminary data.</text>
</comment>
<dbReference type="AlphaFoldDB" id="A0A0F9L859"/>
<evidence type="ECO:0000313" key="1">
    <source>
        <dbReference type="EMBL" id="KKM83621.1"/>
    </source>
</evidence>
<reference evidence="1" key="1">
    <citation type="journal article" date="2015" name="Nature">
        <title>Complex archaea that bridge the gap between prokaryotes and eukaryotes.</title>
        <authorList>
            <person name="Spang A."/>
            <person name="Saw J.H."/>
            <person name="Jorgensen S.L."/>
            <person name="Zaremba-Niedzwiedzka K."/>
            <person name="Martijn J."/>
            <person name="Lind A.E."/>
            <person name="van Eijk R."/>
            <person name="Schleper C."/>
            <person name="Guy L."/>
            <person name="Ettema T.J."/>
        </authorList>
    </citation>
    <scope>NUCLEOTIDE SEQUENCE</scope>
</reference>
<accession>A0A0F9L859</accession>
<dbReference type="EMBL" id="LAZR01007686">
    <property type="protein sequence ID" value="KKM83621.1"/>
    <property type="molecule type" value="Genomic_DNA"/>
</dbReference>
<sequence>MTQQELVKFARFINQPVDVARRIVEQEEQEDKIYPDVHNGYNYRTQEW</sequence>
<proteinExistence type="predicted"/>
<protein>
    <submittedName>
        <fullName evidence="1">Uncharacterized protein</fullName>
    </submittedName>
</protein>
<name>A0A0F9L859_9ZZZZ</name>